<organism evidence="1">
    <name type="scientific">Mycobacterium triplex</name>
    <dbReference type="NCBI Taxonomy" id="47839"/>
    <lineage>
        <taxon>Bacteria</taxon>
        <taxon>Bacillati</taxon>
        <taxon>Actinomycetota</taxon>
        <taxon>Actinomycetes</taxon>
        <taxon>Mycobacteriales</taxon>
        <taxon>Mycobacteriaceae</taxon>
        <taxon>Mycobacterium</taxon>
        <taxon>Mycobacterium simiae complex</taxon>
    </lineage>
</organism>
<protein>
    <submittedName>
        <fullName evidence="1">Transmembrane protein</fullName>
    </submittedName>
</protein>
<evidence type="ECO:0000313" key="1">
    <source>
        <dbReference type="EMBL" id="CDO87390.1"/>
    </source>
</evidence>
<reference evidence="1" key="1">
    <citation type="journal article" date="2014" name="Genome Announc.">
        <title>Draft Genome Sequence of Mycobacterium triplex DSM 44626.</title>
        <authorList>
            <person name="Sassi M."/>
            <person name="Croce O."/>
            <person name="Robert C."/>
            <person name="Raoult D."/>
            <person name="Drancourt M."/>
        </authorList>
    </citation>
    <scope>NUCLEOTIDE SEQUENCE [LARGE SCALE GENOMIC DNA]</scope>
    <source>
        <strain evidence="1">DSM 44626</strain>
    </source>
</reference>
<keyword evidence="1" id="KW-0812">Transmembrane</keyword>
<dbReference type="OrthoDB" id="4743268at2"/>
<sequence>MSAVGGIPGLSELLAWPTDHLTEAADHWETVGESSYGVVHQVWRDATSVDWQGESADALHVATHADLTTTSAVVDQLQTAASVARSGASDLHAARSRVRYAVEDALTAGFQVHQDLSVTNRRAGGSGAQRAARSVEAQALAADIRQRAARLVTLDAQVARNVTAVVSGIRDTFAPIAPSQNDLVCAVDNHTVKQAPPMPPPPDPKDMTATEARAAWAEVNREIADYNSRCGRTFILPNEQAAYDACIADKGPLVERQAQIRDRLGQLGIPVEGEDPSHPGTAEPPFPPPTQIDGYTDHGRERIEGRDGHGVNDNALRDAVEHPIGPPQYAQNQYGGNYTYVGEDATVILGKDGKVITAWANSRDGWRNP</sequence>
<proteinExistence type="predicted"/>
<dbReference type="HOGENOM" id="CLU_749687_0_0_11"/>
<keyword evidence="1" id="KW-0472">Membrane</keyword>
<dbReference type="STRING" id="47839.BN973_01743"/>
<dbReference type="AlphaFoldDB" id="A0A024JU81"/>
<reference evidence="1" key="2">
    <citation type="submission" date="2014-04" db="EMBL/GenBank/DDBJ databases">
        <authorList>
            <person name="Urmite Genomes U."/>
        </authorList>
    </citation>
    <scope>NUCLEOTIDE SEQUENCE</scope>
    <source>
        <strain evidence="1">DSM 44626</strain>
    </source>
</reference>
<gene>
    <name evidence="1" type="ORF">BN973_01743</name>
</gene>
<accession>A0A024JU81</accession>
<dbReference type="Proteomes" id="UP000028880">
    <property type="component" value="Unassembled WGS sequence"/>
</dbReference>
<dbReference type="RefSeq" id="WP_084163335.1">
    <property type="nucleotide sequence ID" value="NZ_HG964446.1"/>
</dbReference>
<dbReference type="EMBL" id="HG964446">
    <property type="protein sequence ID" value="CDO87390.1"/>
    <property type="molecule type" value="Genomic_DNA"/>
</dbReference>
<name>A0A024JU81_9MYCO</name>